<reference evidence="3" key="1">
    <citation type="submission" date="2022-12" db="EMBL/GenBank/DDBJ databases">
        <authorList>
            <person name="Petersen C."/>
        </authorList>
    </citation>
    <scope>NUCLEOTIDE SEQUENCE</scope>
    <source>
        <strain evidence="3">IBT 17660</strain>
    </source>
</reference>
<feature type="region of interest" description="Disordered" evidence="1">
    <location>
        <begin position="1"/>
        <end position="33"/>
    </location>
</feature>
<keyword evidence="2" id="KW-0812">Transmembrane</keyword>
<feature type="transmembrane region" description="Helical" evidence="2">
    <location>
        <begin position="49"/>
        <end position="69"/>
    </location>
</feature>
<dbReference type="EMBL" id="JAPWDO010000005">
    <property type="protein sequence ID" value="KAJ5469917.1"/>
    <property type="molecule type" value="Genomic_DNA"/>
</dbReference>
<name>A0A9W9WM39_9EURO</name>
<feature type="region of interest" description="Disordered" evidence="1">
    <location>
        <begin position="133"/>
        <end position="163"/>
    </location>
</feature>
<proteinExistence type="predicted"/>
<comment type="caution">
    <text evidence="3">The sequence shown here is derived from an EMBL/GenBank/DDBJ whole genome shotgun (WGS) entry which is preliminary data.</text>
</comment>
<keyword evidence="4" id="KW-1185">Reference proteome</keyword>
<evidence type="ECO:0000256" key="1">
    <source>
        <dbReference type="SAM" id="MobiDB-lite"/>
    </source>
</evidence>
<protein>
    <submittedName>
        <fullName evidence="3">Uncharacterized protein</fullName>
    </submittedName>
</protein>
<evidence type="ECO:0000313" key="4">
    <source>
        <dbReference type="Proteomes" id="UP001147760"/>
    </source>
</evidence>
<dbReference type="OrthoDB" id="4199986at2759"/>
<evidence type="ECO:0000313" key="3">
    <source>
        <dbReference type="EMBL" id="KAJ5469917.1"/>
    </source>
</evidence>
<dbReference type="AlphaFoldDB" id="A0A9W9WM39"/>
<reference evidence="3" key="2">
    <citation type="journal article" date="2023" name="IMA Fungus">
        <title>Comparative genomic study of the Penicillium genus elucidates a diverse pangenome and 15 lateral gene transfer events.</title>
        <authorList>
            <person name="Petersen C."/>
            <person name="Sorensen T."/>
            <person name="Nielsen M.R."/>
            <person name="Sondergaard T.E."/>
            <person name="Sorensen J.L."/>
            <person name="Fitzpatrick D.A."/>
            <person name="Frisvad J.C."/>
            <person name="Nielsen K.L."/>
        </authorList>
    </citation>
    <scope>NUCLEOTIDE SEQUENCE</scope>
    <source>
        <strain evidence="3">IBT 17660</strain>
    </source>
</reference>
<feature type="compositionally biased region" description="Basic and acidic residues" evidence="1">
    <location>
        <begin position="21"/>
        <end position="33"/>
    </location>
</feature>
<keyword evidence="2" id="KW-0472">Membrane</keyword>
<gene>
    <name evidence="3" type="ORF">N7530_007274</name>
</gene>
<sequence>MYESRELGPRQHGDSPVYLVDGKRVDKDPLQDESVPKDARKCFRKDDDFIPFLLNQVLIMAALAISNAVGGKFYIPQSDPKFAGDPFEVPVKRVIDADAATALQVLARAVLEYLGEPLEEAVECTVPSIDTPHSTPAGLEPGEIPSAPQRNHRATLPAKRPRCKSPQYHDWHILSYNPSPGPGPEQQCQFYTPHSAPGH</sequence>
<organism evidence="3 4">
    <name type="scientific">Penicillium desertorum</name>
    <dbReference type="NCBI Taxonomy" id="1303715"/>
    <lineage>
        <taxon>Eukaryota</taxon>
        <taxon>Fungi</taxon>
        <taxon>Dikarya</taxon>
        <taxon>Ascomycota</taxon>
        <taxon>Pezizomycotina</taxon>
        <taxon>Eurotiomycetes</taxon>
        <taxon>Eurotiomycetidae</taxon>
        <taxon>Eurotiales</taxon>
        <taxon>Aspergillaceae</taxon>
        <taxon>Penicillium</taxon>
    </lineage>
</organism>
<accession>A0A9W9WM39</accession>
<keyword evidence="2" id="KW-1133">Transmembrane helix</keyword>
<feature type="compositionally biased region" description="Basic and acidic residues" evidence="1">
    <location>
        <begin position="1"/>
        <end position="13"/>
    </location>
</feature>
<dbReference type="Proteomes" id="UP001147760">
    <property type="component" value="Unassembled WGS sequence"/>
</dbReference>
<evidence type="ECO:0000256" key="2">
    <source>
        <dbReference type="SAM" id="Phobius"/>
    </source>
</evidence>